<dbReference type="Proteomes" id="UP000245609">
    <property type="component" value="Unassembled WGS sequence"/>
</dbReference>
<reference evidence="1 2" key="1">
    <citation type="journal article" date="2018" name="MBio">
        <title>Comparative Genomics Reveals the Core Gene Toolbox for the Fungus-Insect Symbiosis.</title>
        <authorList>
            <person name="Wang Y."/>
            <person name="Stata M."/>
            <person name="Wang W."/>
            <person name="Stajich J.E."/>
            <person name="White M.M."/>
            <person name="Moncalvo J.M."/>
        </authorList>
    </citation>
    <scope>NUCLEOTIDE SEQUENCE [LARGE SCALE GENOMIC DNA]</scope>
    <source>
        <strain evidence="1 2">SC-DP-2</strain>
    </source>
</reference>
<evidence type="ECO:0000313" key="1">
    <source>
        <dbReference type="EMBL" id="PVV01208.1"/>
    </source>
</evidence>
<proteinExistence type="predicted"/>
<organism evidence="1 2">
    <name type="scientific">Smittium megazygosporum</name>
    <dbReference type="NCBI Taxonomy" id="133381"/>
    <lineage>
        <taxon>Eukaryota</taxon>
        <taxon>Fungi</taxon>
        <taxon>Fungi incertae sedis</taxon>
        <taxon>Zoopagomycota</taxon>
        <taxon>Kickxellomycotina</taxon>
        <taxon>Harpellomycetes</taxon>
        <taxon>Harpellales</taxon>
        <taxon>Legeriomycetaceae</taxon>
        <taxon>Smittium</taxon>
    </lineage>
</organism>
<protein>
    <submittedName>
        <fullName evidence="1">Uncharacterized protein</fullName>
    </submittedName>
</protein>
<name>A0A2T9Z9D2_9FUNG</name>
<dbReference type="AlphaFoldDB" id="A0A2T9Z9D2"/>
<gene>
    <name evidence="1" type="ORF">BB560_004382</name>
</gene>
<dbReference type="EMBL" id="MBFS01001287">
    <property type="protein sequence ID" value="PVV01208.1"/>
    <property type="molecule type" value="Genomic_DNA"/>
</dbReference>
<accession>A0A2T9Z9D2</accession>
<comment type="caution">
    <text evidence="1">The sequence shown here is derived from an EMBL/GenBank/DDBJ whole genome shotgun (WGS) entry which is preliminary data.</text>
</comment>
<feature type="non-terminal residue" evidence="1">
    <location>
        <position position="74"/>
    </location>
</feature>
<keyword evidence="2" id="KW-1185">Reference proteome</keyword>
<sequence length="74" mass="8490">MSDQWSGSIWFLGKVDQPAKVSSRYFPEVKVNPIIAYSDQSLAHKKKFIESGSEVCPMIWQRAKQGDLVDWESQ</sequence>
<evidence type="ECO:0000313" key="2">
    <source>
        <dbReference type="Proteomes" id="UP000245609"/>
    </source>
</evidence>